<protein>
    <submittedName>
        <fullName evidence="2">Uncharacterized protein</fullName>
    </submittedName>
</protein>
<organism evidence="2 3">
    <name type="scientific">Candidatus Methanocrinis natronophilus</name>
    <dbReference type="NCBI Taxonomy" id="3033396"/>
    <lineage>
        <taxon>Archaea</taxon>
        <taxon>Methanobacteriati</taxon>
        <taxon>Methanobacteriota</taxon>
        <taxon>Stenosarchaea group</taxon>
        <taxon>Methanomicrobia</taxon>
        <taxon>Methanotrichales</taxon>
        <taxon>Methanotrichaceae</taxon>
        <taxon>Methanocrinis</taxon>
    </lineage>
</organism>
<feature type="region of interest" description="Disordered" evidence="1">
    <location>
        <begin position="38"/>
        <end position="87"/>
    </location>
</feature>
<reference evidence="2 3" key="1">
    <citation type="submission" date="2023-03" db="EMBL/GenBank/DDBJ databases">
        <title>WGS of Methanotrichaceae archaeon Mx.</title>
        <authorList>
            <person name="Sorokin D.Y."/>
            <person name="Merkel A.Y."/>
        </authorList>
    </citation>
    <scope>NUCLEOTIDE SEQUENCE [LARGE SCALE GENOMIC DNA]</scope>
    <source>
        <strain evidence="2 3">Mx</strain>
    </source>
</reference>
<dbReference type="Proteomes" id="UP001220010">
    <property type="component" value="Unassembled WGS sequence"/>
</dbReference>
<evidence type="ECO:0000313" key="2">
    <source>
        <dbReference type="EMBL" id="MDF0590151.1"/>
    </source>
</evidence>
<evidence type="ECO:0000313" key="3">
    <source>
        <dbReference type="Proteomes" id="UP001220010"/>
    </source>
</evidence>
<proteinExistence type="predicted"/>
<evidence type="ECO:0000256" key="1">
    <source>
        <dbReference type="SAM" id="MobiDB-lite"/>
    </source>
</evidence>
<feature type="region of interest" description="Disordered" evidence="1">
    <location>
        <begin position="1"/>
        <end position="25"/>
    </location>
</feature>
<accession>A0ABT5X631</accession>
<sequence>MIYSRSVSKEAKRPSESLPFDLGEAEDEAEITRVLMRLEDRALSHMGRRDRTDIDERRDRHHPPLSRSEPFQGGSSAGGAAEELNIV</sequence>
<keyword evidence="3" id="KW-1185">Reference proteome</keyword>
<dbReference type="EMBL" id="JARFPK010000008">
    <property type="protein sequence ID" value="MDF0590151.1"/>
    <property type="molecule type" value="Genomic_DNA"/>
</dbReference>
<gene>
    <name evidence="2" type="ORF">P0O15_03025</name>
</gene>
<feature type="compositionally biased region" description="Basic and acidic residues" evidence="1">
    <location>
        <begin position="38"/>
        <end position="58"/>
    </location>
</feature>
<dbReference type="RefSeq" id="WP_316965907.1">
    <property type="nucleotide sequence ID" value="NZ_JARFPK010000008.1"/>
</dbReference>
<name>A0ABT5X631_9EURY</name>
<comment type="caution">
    <text evidence="2">The sequence shown here is derived from an EMBL/GenBank/DDBJ whole genome shotgun (WGS) entry which is preliminary data.</text>
</comment>